<evidence type="ECO:0000259" key="8">
    <source>
        <dbReference type="PROSITE" id="PS51294"/>
    </source>
</evidence>
<protein>
    <submittedName>
        <fullName evidence="9">Uncharacterized protein</fullName>
    </submittedName>
</protein>
<dbReference type="Proteomes" id="UP001396334">
    <property type="component" value="Unassembled WGS sequence"/>
</dbReference>
<evidence type="ECO:0000256" key="2">
    <source>
        <dbReference type="ARBA" id="ARBA00022737"/>
    </source>
</evidence>
<dbReference type="SMART" id="SM00717">
    <property type="entry name" value="SANT"/>
    <property type="match status" value="2"/>
</dbReference>
<evidence type="ECO:0000256" key="5">
    <source>
        <dbReference type="ARBA" id="ARBA00023163"/>
    </source>
</evidence>
<evidence type="ECO:0000313" key="10">
    <source>
        <dbReference type="Proteomes" id="UP001396334"/>
    </source>
</evidence>
<accession>A0ABR2NDA2</accession>
<organism evidence="9 10">
    <name type="scientific">Hibiscus sabdariffa</name>
    <name type="common">roselle</name>
    <dbReference type="NCBI Taxonomy" id="183260"/>
    <lineage>
        <taxon>Eukaryota</taxon>
        <taxon>Viridiplantae</taxon>
        <taxon>Streptophyta</taxon>
        <taxon>Embryophyta</taxon>
        <taxon>Tracheophyta</taxon>
        <taxon>Spermatophyta</taxon>
        <taxon>Magnoliopsida</taxon>
        <taxon>eudicotyledons</taxon>
        <taxon>Gunneridae</taxon>
        <taxon>Pentapetalae</taxon>
        <taxon>rosids</taxon>
        <taxon>malvids</taxon>
        <taxon>Malvales</taxon>
        <taxon>Malvaceae</taxon>
        <taxon>Malvoideae</taxon>
        <taxon>Hibiscus</taxon>
    </lineage>
</organism>
<evidence type="ECO:0000256" key="6">
    <source>
        <dbReference type="ARBA" id="ARBA00023242"/>
    </source>
</evidence>
<feature type="domain" description="HTH myb-type" evidence="8">
    <location>
        <begin position="78"/>
        <end position="130"/>
    </location>
</feature>
<dbReference type="InterPro" id="IPR051953">
    <property type="entry name" value="Plant_SW-associated_TFs"/>
</dbReference>
<proteinExistence type="predicted"/>
<dbReference type="InterPro" id="IPR001005">
    <property type="entry name" value="SANT/Myb"/>
</dbReference>
<evidence type="ECO:0000259" key="7">
    <source>
        <dbReference type="PROSITE" id="PS50090"/>
    </source>
</evidence>
<comment type="subcellular location">
    <subcellularLocation>
        <location evidence="1">Nucleus</location>
    </subcellularLocation>
</comment>
<evidence type="ECO:0000313" key="9">
    <source>
        <dbReference type="EMBL" id="KAK8974138.1"/>
    </source>
</evidence>
<dbReference type="PANTHER" id="PTHR47997:SF28">
    <property type="entry name" value="TRANSCRIPTION FACTOR MYB15-LIKE"/>
    <property type="match status" value="1"/>
</dbReference>
<keyword evidence="10" id="KW-1185">Reference proteome</keyword>
<dbReference type="Gene3D" id="1.10.10.60">
    <property type="entry name" value="Homeodomain-like"/>
    <property type="match status" value="2"/>
</dbReference>
<keyword evidence="2" id="KW-0677">Repeat</keyword>
<keyword evidence="3" id="KW-0805">Transcription regulation</keyword>
<feature type="domain" description="Myb-like" evidence="7">
    <location>
        <begin position="78"/>
        <end position="130"/>
    </location>
</feature>
<feature type="domain" description="Myb-like" evidence="7">
    <location>
        <begin position="131"/>
        <end position="181"/>
    </location>
</feature>
<evidence type="ECO:0000256" key="4">
    <source>
        <dbReference type="ARBA" id="ARBA00023125"/>
    </source>
</evidence>
<dbReference type="PROSITE" id="PS50090">
    <property type="entry name" value="MYB_LIKE"/>
    <property type="match status" value="2"/>
</dbReference>
<dbReference type="SUPFAM" id="SSF46689">
    <property type="entry name" value="Homeodomain-like"/>
    <property type="match status" value="1"/>
</dbReference>
<keyword evidence="6" id="KW-0539">Nucleus</keyword>
<feature type="domain" description="HTH myb-type" evidence="8">
    <location>
        <begin position="131"/>
        <end position="185"/>
    </location>
</feature>
<evidence type="ECO:0000256" key="3">
    <source>
        <dbReference type="ARBA" id="ARBA00023015"/>
    </source>
</evidence>
<name>A0ABR2NDA2_9ROSI</name>
<gene>
    <name evidence="9" type="ORF">V6N11_064626</name>
</gene>
<comment type="caution">
    <text evidence="9">The sequence shown here is derived from an EMBL/GenBank/DDBJ whole genome shotgun (WGS) entry which is preliminary data.</text>
</comment>
<dbReference type="CDD" id="cd00167">
    <property type="entry name" value="SANT"/>
    <property type="match status" value="2"/>
</dbReference>
<dbReference type="Pfam" id="PF00249">
    <property type="entry name" value="Myb_DNA-binding"/>
    <property type="match status" value="2"/>
</dbReference>
<dbReference type="InterPro" id="IPR009057">
    <property type="entry name" value="Homeodomain-like_sf"/>
</dbReference>
<dbReference type="PROSITE" id="PS51294">
    <property type="entry name" value="HTH_MYB"/>
    <property type="match status" value="2"/>
</dbReference>
<keyword evidence="5" id="KW-0804">Transcription</keyword>
<reference evidence="9 10" key="1">
    <citation type="journal article" date="2024" name="G3 (Bethesda)">
        <title>Genome assembly of Hibiscus sabdariffa L. provides insights into metabolisms of medicinal natural products.</title>
        <authorList>
            <person name="Kim T."/>
        </authorList>
    </citation>
    <scope>NUCLEOTIDE SEQUENCE [LARGE SCALE GENOMIC DNA]</scope>
    <source>
        <strain evidence="9">TK-2024</strain>
        <tissue evidence="9">Old leaves</tissue>
    </source>
</reference>
<evidence type="ECO:0000256" key="1">
    <source>
        <dbReference type="ARBA" id="ARBA00004123"/>
    </source>
</evidence>
<dbReference type="PANTHER" id="PTHR47997">
    <property type="entry name" value="MYB DOMAIN PROTEIN 55"/>
    <property type="match status" value="1"/>
</dbReference>
<keyword evidence="4" id="KW-0238">DNA-binding</keyword>
<dbReference type="EMBL" id="JBBPBN010000172">
    <property type="protein sequence ID" value="KAK8974138.1"/>
    <property type="molecule type" value="Genomic_DNA"/>
</dbReference>
<sequence length="281" mass="31442">MGEKNTLLLVKAEAPSTSTICPQEMCLTGLWLSIKCVWFVINTACKARNSVTMNKGGTGFASHGDHLEATEMAKSDEKRTLNKGPWSPEEDRKLIAYITRYGIWNWSQMAKPAGLQRSGKSCRLRWVNYLRPGLKHGNFTREEVETILDLHQKLGNRWSVIASRLPGRTDNEIKNYWNTHLSRRLKHNLMPKSQSFQTSIVETEPKSSSEIVLPPANAPEASFAETSGAIQLPLPSSNLAGEIDQSQTFEELQSILEQSFTAQGSYNAENSEAINAELEFL</sequence>
<dbReference type="InterPro" id="IPR017930">
    <property type="entry name" value="Myb_dom"/>
</dbReference>